<dbReference type="Gene3D" id="3.60.15.10">
    <property type="entry name" value="Ribonuclease Z/Hydroxyacylglutathione hydrolase-like"/>
    <property type="match status" value="1"/>
</dbReference>
<dbReference type="PANTHER" id="PTHR23131">
    <property type="entry name" value="ENDORIBONUCLEASE LACTB2"/>
    <property type="match status" value="1"/>
</dbReference>
<dbReference type="STRING" id="1166073.SAMN05192530_103250"/>
<feature type="domain" description="Metallo-beta-lactamase" evidence="1">
    <location>
        <begin position="5"/>
        <end position="161"/>
    </location>
</feature>
<protein>
    <submittedName>
        <fullName evidence="2">Glyoxylase, beta-lactamase superfamily II</fullName>
    </submittedName>
</protein>
<dbReference type="InterPro" id="IPR036388">
    <property type="entry name" value="WH-like_DNA-bd_sf"/>
</dbReference>
<evidence type="ECO:0000259" key="1">
    <source>
        <dbReference type="SMART" id="SM00849"/>
    </source>
</evidence>
<evidence type="ECO:0000313" key="2">
    <source>
        <dbReference type="EMBL" id="SDO08981.1"/>
    </source>
</evidence>
<dbReference type="SMART" id="SM00849">
    <property type="entry name" value="Lactamase_B"/>
    <property type="match status" value="1"/>
</dbReference>
<dbReference type="InterPro" id="IPR001279">
    <property type="entry name" value="Metallo-B-lactamas"/>
</dbReference>
<name>A0A1H0GQL1_9HYPH</name>
<gene>
    <name evidence="2" type="ORF">SAMN05192530_103250</name>
</gene>
<sequence>MTFHGTNTYLVGSAKLVVIDPGPLDQRHLKALLAALDGRHVSGILLTHGHRDHSDLAVSLQNKVGAPIFASPRYDGPMDRHLEDGSRHLLGDTDIEVIATPGHSMDHLSFALPDTSILFSGDHVMAWSTSVIVPPDGRIRDYLASLDRLMRRSETRYLPGHGGPVERPQPLLRALRTHRRMRESAVLQRLAAGPARVGDIVADLYRDLDASLTRAATLSTRAHLDDLVERGLVESTGDRFRLTPAPTPPA</sequence>
<evidence type="ECO:0000313" key="3">
    <source>
        <dbReference type="Proteomes" id="UP000198793"/>
    </source>
</evidence>
<dbReference type="AlphaFoldDB" id="A0A1H0GQL1"/>
<dbReference type="SUPFAM" id="SSF56281">
    <property type="entry name" value="Metallo-hydrolase/oxidoreductase"/>
    <property type="match status" value="1"/>
</dbReference>
<dbReference type="Pfam" id="PF00753">
    <property type="entry name" value="Lactamase_B"/>
    <property type="match status" value="1"/>
</dbReference>
<keyword evidence="3" id="KW-1185">Reference proteome</keyword>
<dbReference type="InterPro" id="IPR036866">
    <property type="entry name" value="RibonucZ/Hydroxyglut_hydro"/>
</dbReference>
<dbReference type="EMBL" id="FNIT01000003">
    <property type="protein sequence ID" value="SDO08981.1"/>
    <property type="molecule type" value="Genomic_DNA"/>
</dbReference>
<dbReference type="InterPro" id="IPR041516">
    <property type="entry name" value="LACTB2_WH"/>
</dbReference>
<dbReference type="InterPro" id="IPR050662">
    <property type="entry name" value="Sec-metab_biosynth-thioest"/>
</dbReference>
<accession>A0A1H0GQL1</accession>
<dbReference type="Pfam" id="PF17778">
    <property type="entry name" value="WHD_BLACT"/>
    <property type="match status" value="1"/>
</dbReference>
<dbReference type="Gene3D" id="1.10.10.10">
    <property type="entry name" value="Winged helix-like DNA-binding domain superfamily/Winged helix DNA-binding domain"/>
    <property type="match status" value="1"/>
</dbReference>
<dbReference type="Proteomes" id="UP000198793">
    <property type="component" value="Unassembled WGS sequence"/>
</dbReference>
<dbReference type="PANTHER" id="PTHR23131:SF0">
    <property type="entry name" value="ENDORIBONUCLEASE LACTB2"/>
    <property type="match status" value="1"/>
</dbReference>
<organism evidence="2 3">
    <name type="scientific">Aureimonas jatrophae</name>
    <dbReference type="NCBI Taxonomy" id="1166073"/>
    <lineage>
        <taxon>Bacteria</taxon>
        <taxon>Pseudomonadati</taxon>
        <taxon>Pseudomonadota</taxon>
        <taxon>Alphaproteobacteria</taxon>
        <taxon>Hyphomicrobiales</taxon>
        <taxon>Aurantimonadaceae</taxon>
        <taxon>Aureimonas</taxon>
    </lineage>
</organism>
<proteinExistence type="predicted"/>
<dbReference type="CDD" id="cd16278">
    <property type="entry name" value="metallo-hydrolase-like_MBL-fold"/>
    <property type="match status" value="1"/>
</dbReference>
<reference evidence="2 3" key="1">
    <citation type="submission" date="2016-10" db="EMBL/GenBank/DDBJ databases">
        <authorList>
            <person name="de Groot N.N."/>
        </authorList>
    </citation>
    <scope>NUCLEOTIDE SEQUENCE [LARGE SCALE GENOMIC DNA]</scope>
    <source>
        <strain evidence="3">L7-484,KACC 16230,DSM 25025</strain>
    </source>
</reference>